<organism evidence="2 3">
    <name type="scientific">Tropicibacter oceani</name>
    <dbReference type="NCBI Taxonomy" id="3058420"/>
    <lineage>
        <taxon>Bacteria</taxon>
        <taxon>Pseudomonadati</taxon>
        <taxon>Pseudomonadota</taxon>
        <taxon>Alphaproteobacteria</taxon>
        <taxon>Rhodobacterales</taxon>
        <taxon>Roseobacteraceae</taxon>
        <taxon>Tropicibacter</taxon>
    </lineage>
</organism>
<evidence type="ECO:0000313" key="2">
    <source>
        <dbReference type="EMBL" id="WGW02602.1"/>
    </source>
</evidence>
<evidence type="ECO:0000256" key="1">
    <source>
        <dbReference type="SAM" id="Phobius"/>
    </source>
</evidence>
<accession>A0ABY8QDA3</accession>
<protein>
    <submittedName>
        <fullName evidence="2">Apolipoprotein acyltransferase</fullName>
    </submittedName>
</protein>
<keyword evidence="1" id="KW-0472">Membrane</keyword>
<dbReference type="GO" id="GO:0016746">
    <property type="term" value="F:acyltransferase activity"/>
    <property type="evidence" value="ECO:0007669"/>
    <property type="project" value="UniProtKB-KW"/>
</dbReference>
<keyword evidence="1" id="KW-1133">Transmembrane helix</keyword>
<keyword evidence="2" id="KW-0012">Acyltransferase</keyword>
<reference evidence="2 3" key="1">
    <citation type="submission" date="2023-05" db="EMBL/GenBank/DDBJ databases">
        <title>YMD87, complete Genome.</title>
        <authorList>
            <person name="Zhang J."/>
            <person name="Xu X."/>
        </authorList>
    </citation>
    <scope>NUCLEOTIDE SEQUENCE [LARGE SCALE GENOMIC DNA]</scope>
    <source>
        <strain evidence="2 3">YMD87</strain>
    </source>
</reference>
<proteinExistence type="predicted"/>
<name>A0ABY8QDA3_9RHOB</name>
<dbReference type="RefSeq" id="WP_282299234.1">
    <property type="nucleotide sequence ID" value="NZ_CP124616.1"/>
</dbReference>
<sequence length="54" mass="5614">MIVIFGALLGAILGGINAARRKGNIADIAQYAAVYAIIFALVGLILTISIEKLV</sequence>
<keyword evidence="2" id="KW-0808">Transferase</keyword>
<keyword evidence="1" id="KW-0812">Transmembrane</keyword>
<feature type="transmembrane region" description="Helical" evidence="1">
    <location>
        <begin position="28"/>
        <end position="50"/>
    </location>
</feature>
<keyword evidence="3" id="KW-1185">Reference proteome</keyword>
<dbReference type="Proteomes" id="UP001241605">
    <property type="component" value="Chromosome"/>
</dbReference>
<gene>
    <name evidence="2" type="ORF">QF118_11685</name>
</gene>
<dbReference type="EMBL" id="CP124616">
    <property type="protein sequence ID" value="WGW02602.1"/>
    <property type="molecule type" value="Genomic_DNA"/>
</dbReference>
<evidence type="ECO:0000313" key="3">
    <source>
        <dbReference type="Proteomes" id="UP001241605"/>
    </source>
</evidence>